<accession>A0ABQ6BDK0</accession>
<protein>
    <submittedName>
        <fullName evidence="2">Membrane protein</fullName>
    </submittedName>
</protein>
<sequence length="144" mass="14610">MRLLTFAAVAAAPLLLLAACDQLTPAPAPAPDPAPPPPATTTVFGGLDLSQPFTVRGNEPFWAIAVTSATLDYSGVDRPQETAANPGPQVTPSVATFTVTTSLNHPLVVVLTVGPCSDGMSDTVYPLNATVIRPGETLTGCAGA</sequence>
<dbReference type="Proteomes" id="UP001156921">
    <property type="component" value="Unassembled WGS sequence"/>
</dbReference>
<feature type="signal peptide" evidence="1">
    <location>
        <begin position="1"/>
        <end position="18"/>
    </location>
</feature>
<evidence type="ECO:0000256" key="1">
    <source>
        <dbReference type="SAM" id="SignalP"/>
    </source>
</evidence>
<name>A0ABQ6BDK0_9CAUL</name>
<evidence type="ECO:0000313" key="2">
    <source>
        <dbReference type="EMBL" id="GLS00036.1"/>
    </source>
</evidence>
<proteinExistence type="predicted"/>
<organism evidence="2 3">
    <name type="scientific">Brevundimonas denitrificans</name>
    <dbReference type="NCBI Taxonomy" id="1443434"/>
    <lineage>
        <taxon>Bacteria</taxon>
        <taxon>Pseudomonadati</taxon>
        <taxon>Pseudomonadota</taxon>
        <taxon>Alphaproteobacteria</taxon>
        <taxon>Caulobacterales</taxon>
        <taxon>Caulobacteraceae</taxon>
        <taxon>Brevundimonas</taxon>
    </lineage>
</organism>
<keyword evidence="3" id="KW-1185">Reference proteome</keyword>
<comment type="caution">
    <text evidence="2">The sequence shown here is derived from an EMBL/GenBank/DDBJ whole genome shotgun (WGS) entry which is preliminary data.</text>
</comment>
<evidence type="ECO:0000313" key="3">
    <source>
        <dbReference type="Proteomes" id="UP001156921"/>
    </source>
</evidence>
<feature type="chain" id="PRO_5047519395" evidence="1">
    <location>
        <begin position="19"/>
        <end position="144"/>
    </location>
</feature>
<dbReference type="RefSeq" id="WP_284219866.1">
    <property type="nucleotide sequence ID" value="NZ_BSOY01000001.1"/>
</dbReference>
<keyword evidence="1" id="KW-0732">Signal</keyword>
<reference evidence="3" key="1">
    <citation type="journal article" date="2019" name="Int. J. Syst. Evol. Microbiol.">
        <title>The Global Catalogue of Microorganisms (GCM) 10K type strain sequencing project: providing services to taxonomists for standard genome sequencing and annotation.</title>
        <authorList>
            <consortium name="The Broad Institute Genomics Platform"/>
            <consortium name="The Broad Institute Genome Sequencing Center for Infectious Disease"/>
            <person name="Wu L."/>
            <person name="Ma J."/>
        </authorList>
    </citation>
    <scope>NUCLEOTIDE SEQUENCE [LARGE SCALE GENOMIC DNA]</scope>
    <source>
        <strain evidence="3">NBRC 110107</strain>
    </source>
</reference>
<dbReference type="EMBL" id="BSOY01000001">
    <property type="protein sequence ID" value="GLS00036.1"/>
    <property type="molecule type" value="Genomic_DNA"/>
</dbReference>
<dbReference type="PROSITE" id="PS51257">
    <property type="entry name" value="PROKAR_LIPOPROTEIN"/>
    <property type="match status" value="1"/>
</dbReference>
<gene>
    <name evidence="2" type="ORF">GCM10007859_00390</name>
</gene>